<evidence type="ECO:0000313" key="1">
    <source>
        <dbReference type="EMBL" id="KIL66390.1"/>
    </source>
</evidence>
<dbReference type="GO" id="GO:0031146">
    <property type="term" value="P:SCF-dependent proteasomal ubiquitin-dependent protein catabolic process"/>
    <property type="evidence" value="ECO:0007669"/>
    <property type="project" value="TreeGrafter"/>
</dbReference>
<reference evidence="1 2" key="1">
    <citation type="submission" date="2014-04" db="EMBL/GenBank/DDBJ databases">
        <title>Evolutionary Origins and Diversification of the Mycorrhizal Mutualists.</title>
        <authorList>
            <consortium name="DOE Joint Genome Institute"/>
            <consortium name="Mycorrhizal Genomics Consortium"/>
            <person name="Kohler A."/>
            <person name="Kuo A."/>
            <person name="Nagy L.G."/>
            <person name="Floudas D."/>
            <person name="Copeland A."/>
            <person name="Barry K.W."/>
            <person name="Cichocki N."/>
            <person name="Veneault-Fourrey C."/>
            <person name="LaButti K."/>
            <person name="Lindquist E.A."/>
            <person name="Lipzen A."/>
            <person name="Lundell T."/>
            <person name="Morin E."/>
            <person name="Murat C."/>
            <person name="Riley R."/>
            <person name="Ohm R."/>
            <person name="Sun H."/>
            <person name="Tunlid A."/>
            <person name="Henrissat B."/>
            <person name="Grigoriev I.V."/>
            <person name="Hibbett D.S."/>
            <person name="Martin F."/>
        </authorList>
    </citation>
    <scope>NUCLEOTIDE SEQUENCE [LARGE SCALE GENOMIC DNA]</scope>
    <source>
        <strain evidence="1 2">Koide BX008</strain>
    </source>
</reference>
<evidence type="ECO:0000313" key="2">
    <source>
        <dbReference type="Proteomes" id="UP000054549"/>
    </source>
</evidence>
<protein>
    <recommendedName>
        <fullName evidence="3">F-box domain-containing protein</fullName>
    </recommendedName>
</protein>
<keyword evidence="2" id="KW-1185">Reference proteome</keyword>
<dbReference type="OrthoDB" id="2841072at2759"/>
<dbReference type="GO" id="GO:0019005">
    <property type="term" value="C:SCF ubiquitin ligase complex"/>
    <property type="evidence" value="ECO:0007669"/>
    <property type="project" value="TreeGrafter"/>
</dbReference>
<dbReference type="PANTHER" id="PTHR13318">
    <property type="entry name" value="PARTNER OF PAIRED, ISOFORM B-RELATED"/>
    <property type="match status" value="1"/>
</dbReference>
<name>A0A0C2SSR6_AMAMK</name>
<dbReference type="Proteomes" id="UP000054549">
    <property type="component" value="Unassembled WGS sequence"/>
</dbReference>
<dbReference type="EMBL" id="KN818236">
    <property type="protein sequence ID" value="KIL66390.1"/>
    <property type="molecule type" value="Genomic_DNA"/>
</dbReference>
<dbReference type="AlphaFoldDB" id="A0A0C2SSR6"/>
<dbReference type="HOGENOM" id="CLU_021164_0_1_1"/>
<sequence length="514" mass="58867">MPPRVFFIPELLRLICENCDQATLAALALTSRHFYEPAQAILWYDLDNLGPLIRCMPDDLWRGRKLSDSWTELSFCRSIKETDWDRFRANATRVRRFGFTGDFGHTNFLLATDVYHFFHQAGVTTSLLPEVQTLTWPCFGQGGTDDVFPHISLFLSPSVQELDIAVISSQPKRCQSRVSLLPSLVSLCPNIVSFHLNVTNDMVNQNYPAQQHYYLATYPIIERWQSLQRLCITGLPGATLSDLPRLAPTLKTLEISFWASNFQESLESLPSVRKFTAMDTLIVRNCRYDFALQLIQMMGQSPLRSLVLDLDEEYCHFSPGEWQSLFRTMQVHLVHYSLEELCLDSWYPHEEDDPLEPHPLTVGLLEPLFPFKNLRKLSIAYCDSFHLDDAAIEAVAAAWVRLEYLQFREYEHSPLPVCTIRGLISIAKHCRALRHLEFAFNAAFITEDDMKLMSGVRNESLRVLNVEHSPIRDHSLVAAALSKIVPMVRFIGIPQFGDGLWKEVETLLRILATS</sequence>
<organism evidence="1 2">
    <name type="scientific">Amanita muscaria (strain Koide BX008)</name>
    <dbReference type="NCBI Taxonomy" id="946122"/>
    <lineage>
        <taxon>Eukaryota</taxon>
        <taxon>Fungi</taxon>
        <taxon>Dikarya</taxon>
        <taxon>Basidiomycota</taxon>
        <taxon>Agaricomycotina</taxon>
        <taxon>Agaricomycetes</taxon>
        <taxon>Agaricomycetidae</taxon>
        <taxon>Agaricales</taxon>
        <taxon>Pluteineae</taxon>
        <taxon>Amanitaceae</taxon>
        <taxon>Amanita</taxon>
    </lineage>
</organism>
<proteinExistence type="predicted"/>
<dbReference type="InterPro" id="IPR032675">
    <property type="entry name" value="LRR_dom_sf"/>
</dbReference>
<dbReference type="InParanoid" id="A0A0C2SSR6"/>
<accession>A0A0C2SSR6</accession>
<dbReference type="Gene3D" id="3.80.10.10">
    <property type="entry name" value="Ribonuclease Inhibitor"/>
    <property type="match status" value="1"/>
</dbReference>
<dbReference type="PANTHER" id="PTHR13318:SF95">
    <property type="entry name" value="F-BOX PROTEIN YLR352W"/>
    <property type="match status" value="1"/>
</dbReference>
<gene>
    <name evidence="1" type="ORF">M378DRAFT_197479</name>
</gene>
<dbReference type="SUPFAM" id="SSF52047">
    <property type="entry name" value="RNI-like"/>
    <property type="match status" value="1"/>
</dbReference>
<evidence type="ECO:0008006" key="3">
    <source>
        <dbReference type="Google" id="ProtNLM"/>
    </source>
</evidence>